<sequence>MLPLRIHDATRVLAEDQDDFTALAIRDENVGGFNQMTSLWEPSPAERAALAAGGAVRLTILGSVHPPVMLAVQPPPSEEPT</sequence>
<dbReference type="RefSeq" id="WP_092861576.1">
    <property type="nucleotide sequence ID" value="NZ_FOQH01000008.1"/>
</dbReference>
<gene>
    <name evidence="1" type="ORF">SAMN05216258_10814</name>
</gene>
<dbReference type="EMBL" id="FOQH01000008">
    <property type="protein sequence ID" value="SFI59810.1"/>
    <property type="molecule type" value="Genomic_DNA"/>
</dbReference>
<protein>
    <submittedName>
        <fullName evidence="1">Uncharacterized protein</fullName>
    </submittedName>
</protein>
<dbReference type="Proteomes" id="UP000199377">
    <property type="component" value="Unassembled WGS sequence"/>
</dbReference>
<dbReference type="AlphaFoldDB" id="A0A1I3JI65"/>
<proteinExistence type="predicted"/>
<evidence type="ECO:0000313" key="2">
    <source>
        <dbReference type="Proteomes" id="UP000199377"/>
    </source>
</evidence>
<keyword evidence="2" id="KW-1185">Reference proteome</keyword>
<reference evidence="1 2" key="1">
    <citation type="submission" date="2016-10" db="EMBL/GenBank/DDBJ databases">
        <authorList>
            <person name="de Groot N.N."/>
        </authorList>
    </citation>
    <scope>NUCLEOTIDE SEQUENCE [LARGE SCALE GENOMIC DNA]</scope>
    <source>
        <strain evidence="1 2">CGMCC 1.11030</strain>
    </source>
</reference>
<organism evidence="1 2">
    <name type="scientific">Albimonas pacifica</name>
    <dbReference type="NCBI Taxonomy" id="1114924"/>
    <lineage>
        <taxon>Bacteria</taxon>
        <taxon>Pseudomonadati</taxon>
        <taxon>Pseudomonadota</taxon>
        <taxon>Alphaproteobacteria</taxon>
        <taxon>Rhodobacterales</taxon>
        <taxon>Paracoccaceae</taxon>
        <taxon>Albimonas</taxon>
    </lineage>
</organism>
<dbReference type="STRING" id="1114924.SAMN05216258_10814"/>
<dbReference type="OrthoDB" id="8241168at2"/>
<name>A0A1I3JI65_9RHOB</name>
<accession>A0A1I3JI65</accession>
<evidence type="ECO:0000313" key="1">
    <source>
        <dbReference type="EMBL" id="SFI59810.1"/>
    </source>
</evidence>